<evidence type="ECO:0000313" key="3">
    <source>
        <dbReference type="EMBL" id="QDS74307.1"/>
    </source>
</evidence>
<dbReference type="Gene3D" id="2.60.200.40">
    <property type="match status" value="1"/>
</dbReference>
<dbReference type="STRING" id="50376.A0A517LFA0"/>
<dbReference type="InterPro" id="IPR017438">
    <property type="entry name" value="ATP-NAD_kinase_N"/>
</dbReference>
<feature type="compositionally biased region" description="Polar residues" evidence="1">
    <location>
        <begin position="360"/>
        <end position="374"/>
    </location>
</feature>
<name>A0A517LFA0_9PEZI</name>
<sequence>MSRPDADNGPFEDRFEVPEDDSASPQHVVAEYLVLAAGSGRLDLTQESLHVHLSDPAANSKDCCGLLPGKQTIGIQVILYHYILWAERSEQKILITYAKRASANKDAVRPETFTLEVDEVSVPRLDAFKNKLLDHAYGKSQKHKRIKVFINPYGGAGKARKYYTRDIEPIFKAAKCYPDATTTQRSGHAVELAEEMELDRWDVVACCSGDGLPYEVFNGLGKRTNARTALAKLAVVQLPCGTGNAMSLNLNGTDSPSLAALAVVKGIRTPIDLVSVTQGEKRTLSFLSQSVGIVAESDLATENLRWMGSARFTFGFLQRLLGQTLWPVDLAVGVAIEDKAAIRSAYKQFIGSPPPKSKHISASSSDTELRSASPSAEGEDEGLPPLKYGTINDPIPSSWTLEPYPNLGNFYAGNMAWVAADTKFFPAAMPNDGCIDLVTIAGDIPRWTSIKLLLAVENGGHFERDVVRYRKVDGFRLVPRARVGYISVDGERVPFEGFQVEVHKGLGVTLSRSGRGYEGGGFG</sequence>
<dbReference type="PROSITE" id="PS50146">
    <property type="entry name" value="DAGK"/>
    <property type="match status" value="1"/>
</dbReference>
<dbReference type="AlphaFoldDB" id="A0A517LFA0"/>
<dbReference type="GO" id="GO:0016020">
    <property type="term" value="C:membrane"/>
    <property type="evidence" value="ECO:0007669"/>
    <property type="project" value="TreeGrafter"/>
</dbReference>
<dbReference type="SUPFAM" id="SSF111331">
    <property type="entry name" value="NAD kinase/diacylglycerol kinase-like"/>
    <property type="match status" value="1"/>
</dbReference>
<feature type="region of interest" description="Disordered" evidence="1">
    <location>
        <begin position="352"/>
        <end position="387"/>
    </location>
</feature>
<dbReference type="PANTHER" id="PTHR12358:SF31">
    <property type="entry name" value="ACYLGLYCEROL KINASE, MITOCHONDRIAL"/>
    <property type="match status" value="1"/>
</dbReference>
<reference evidence="3 4" key="1">
    <citation type="submission" date="2019-07" db="EMBL/GenBank/DDBJ databases">
        <title>Finished genome of Venturia effusa.</title>
        <authorList>
            <person name="Young C.A."/>
            <person name="Cox M.P."/>
            <person name="Ganley A.R.D."/>
            <person name="David W.J."/>
        </authorList>
    </citation>
    <scope>NUCLEOTIDE SEQUENCE [LARGE SCALE GENOMIC DNA]</scope>
    <source>
        <strain evidence="4">albino</strain>
    </source>
</reference>
<feature type="domain" description="DAGKc" evidence="2">
    <location>
        <begin position="141"/>
        <end position="280"/>
    </location>
</feature>
<feature type="compositionally biased region" description="Basic and acidic residues" evidence="1">
    <location>
        <begin position="1"/>
        <end position="17"/>
    </location>
</feature>
<dbReference type="InterPro" id="IPR055916">
    <property type="entry name" value="DUF7493"/>
</dbReference>
<dbReference type="GO" id="GO:0005737">
    <property type="term" value="C:cytoplasm"/>
    <property type="evidence" value="ECO:0007669"/>
    <property type="project" value="TreeGrafter"/>
</dbReference>
<dbReference type="Gene3D" id="3.40.50.10330">
    <property type="entry name" value="Probable inorganic polyphosphate/atp-NAD kinase, domain 1"/>
    <property type="match status" value="1"/>
</dbReference>
<dbReference type="Pfam" id="PF00781">
    <property type="entry name" value="DAGK_cat"/>
    <property type="match status" value="1"/>
</dbReference>
<gene>
    <name evidence="3" type="ORF">FKW77_003923</name>
</gene>
<dbReference type="Pfam" id="PF24321">
    <property type="entry name" value="DUF7493"/>
    <property type="match status" value="1"/>
</dbReference>
<feature type="region of interest" description="Disordered" evidence="1">
    <location>
        <begin position="1"/>
        <end position="23"/>
    </location>
</feature>
<evidence type="ECO:0000259" key="2">
    <source>
        <dbReference type="PROSITE" id="PS50146"/>
    </source>
</evidence>
<dbReference type="Proteomes" id="UP000316270">
    <property type="component" value="Chromosome 11"/>
</dbReference>
<accession>A0A517LFA0</accession>
<evidence type="ECO:0000313" key="4">
    <source>
        <dbReference type="Proteomes" id="UP000316270"/>
    </source>
</evidence>
<dbReference type="InterPro" id="IPR050187">
    <property type="entry name" value="Lipid_Phosphate_FormReg"/>
</dbReference>
<dbReference type="GO" id="GO:0001727">
    <property type="term" value="F:lipid kinase activity"/>
    <property type="evidence" value="ECO:0007669"/>
    <property type="project" value="TreeGrafter"/>
</dbReference>
<dbReference type="GO" id="GO:0046512">
    <property type="term" value="P:sphingosine biosynthetic process"/>
    <property type="evidence" value="ECO:0007669"/>
    <property type="project" value="TreeGrafter"/>
</dbReference>
<dbReference type="GO" id="GO:0016773">
    <property type="term" value="F:phosphotransferase activity, alcohol group as acceptor"/>
    <property type="evidence" value="ECO:0007669"/>
    <property type="project" value="UniProtKB-ARBA"/>
</dbReference>
<protein>
    <recommendedName>
        <fullName evidence="2">DAGKc domain-containing protein</fullName>
    </recommendedName>
</protein>
<dbReference type="OrthoDB" id="3853857at2759"/>
<proteinExistence type="predicted"/>
<keyword evidence="4" id="KW-1185">Reference proteome</keyword>
<dbReference type="InterPro" id="IPR016064">
    <property type="entry name" value="NAD/diacylglycerol_kinase_sf"/>
</dbReference>
<organism evidence="3 4">
    <name type="scientific">Venturia effusa</name>
    <dbReference type="NCBI Taxonomy" id="50376"/>
    <lineage>
        <taxon>Eukaryota</taxon>
        <taxon>Fungi</taxon>
        <taxon>Dikarya</taxon>
        <taxon>Ascomycota</taxon>
        <taxon>Pezizomycotina</taxon>
        <taxon>Dothideomycetes</taxon>
        <taxon>Pleosporomycetidae</taxon>
        <taxon>Venturiales</taxon>
        <taxon>Venturiaceae</taxon>
        <taxon>Venturia</taxon>
    </lineage>
</organism>
<dbReference type="PANTHER" id="PTHR12358">
    <property type="entry name" value="SPHINGOSINE KINASE"/>
    <property type="match status" value="1"/>
</dbReference>
<dbReference type="EMBL" id="CP042195">
    <property type="protein sequence ID" value="QDS74307.1"/>
    <property type="molecule type" value="Genomic_DNA"/>
</dbReference>
<dbReference type="SMART" id="SM00046">
    <property type="entry name" value="DAGKc"/>
    <property type="match status" value="1"/>
</dbReference>
<evidence type="ECO:0000256" key="1">
    <source>
        <dbReference type="SAM" id="MobiDB-lite"/>
    </source>
</evidence>
<dbReference type="InterPro" id="IPR001206">
    <property type="entry name" value="Diacylglycerol_kinase_cat_dom"/>
</dbReference>